<name>A0A9X2ML08_9FIRM</name>
<sequence>MTREELIKLIQDNTMDTKEAIEYLGISKQRFSNLKNSGKIYEVKTGIFLKSDIEKRKEEQGELREKYYRKKDQD</sequence>
<protein>
    <submittedName>
        <fullName evidence="1">Helix-turn-helix domain-containing protein</fullName>
    </submittedName>
</protein>
<accession>A0A9X2ML08</accession>
<dbReference type="Proteomes" id="UP001142078">
    <property type="component" value="Unassembled WGS sequence"/>
</dbReference>
<dbReference type="RefSeq" id="WP_257490143.1">
    <property type="nucleotide sequence ID" value="NZ_JANJZL010000002.1"/>
</dbReference>
<comment type="caution">
    <text evidence="1">The sequence shown here is derived from an EMBL/GenBank/DDBJ whole genome shotgun (WGS) entry which is preliminary data.</text>
</comment>
<reference evidence="1" key="1">
    <citation type="submission" date="2022-07" db="EMBL/GenBank/DDBJ databases">
        <title>Enhanced cultured diversity of the mouse gut microbiota enables custom-made synthetic communities.</title>
        <authorList>
            <person name="Afrizal A."/>
        </authorList>
    </citation>
    <scope>NUCLEOTIDE SEQUENCE</scope>
    <source>
        <strain evidence="1">DSM 29482</strain>
    </source>
</reference>
<evidence type="ECO:0000313" key="1">
    <source>
        <dbReference type="EMBL" id="MCR2043176.1"/>
    </source>
</evidence>
<keyword evidence="2" id="KW-1185">Reference proteome</keyword>
<gene>
    <name evidence="1" type="ORF">NSA23_03495</name>
</gene>
<evidence type="ECO:0000313" key="2">
    <source>
        <dbReference type="Proteomes" id="UP001142078"/>
    </source>
</evidence>
<proteinExistence type="predicted"/>
<dbReference type="EMBL" id="JANJZL010000002">
    <property type="protein sequence ID" value="MCR2043176.1"/>
    <property type="molecule type" value="Genomic_DNA"/>
</dbReference>
<dbReference type="AlphaFoldDB" id="A0A9X2ML08"/>
<organism evidence="1 2">
    <name type="scientific">Anaerosalibacter massiliensis</name>
    <dbReference type="NCBI Taxonomy" id="1347392"/>
    <lineage>
        <taxon>Bacteria</taxon>
        <taxon>Bacillati</taxon>
        <taxon>Bacillota</taxon>
        <taxon>Tissierellia</taxon>
        <taxon>Tissierellales</taxon>
        <taxon>Sporanaerobacteraceae</taxon>
        <taxon>Anaerosalibacter</taxon>
    </lineage>
</organism>